<reference evidence="1 2" key="2">
    <citation type="journal article" date="2016" name="Sci. Rep.">
        <title>A novel serine protease, Sep1, from Bacillus firmus DS-1 has nematicidal activity and degrades multiple intestinal-associated nematode proteins.</title>
        <authorList>
            <person name="Geng C."/>
            <person name="Nie X."/>
            <person name="Tang Z."/>
            <person name="Zhang Y."/>
            <person name="Lin J."/>
            <person name="Sun M."/>
            <person name="Peng D."/>
        </authorList>
    </citation>
    <scope>NUCLEOTIDE SEQUENCE [LARGE SCALE GENOMIC DNA]</scope>
    <source>
        <strain evidence="1 2">DS1</strain>
    </source>
</reference>
<evidence type="ECO:0000313" key="2">
    <source>
        <dbReference type="Proteomes" id="UP000019270"/>
    </source>
</evidence>
<accession>W7KN45</accession>
<dbReference type="PATRIC" id="fig|1307436.3.peg.4706"/>
<protein>
    <submittedName>
        <fullName evidence="1">Phage portal protein, HK97 family</fullName>
    </submittedName>
</protein>
<dbReference type="InterPro" id="IPR006427">
    <property type="entry name" value="Portal_HK97"/>
</dbReference>
<dbReference type="InterPro" id="IPR006944">
    <property type="entry name" value="Phage/GTA_portal"/>
</dbReference>
<dbReference type="Proteomes" id="UP000019270">
    <property type="component" value="Unassembled WGS sequence"/>
</dbReference>
<organism evidence="1 2">
    <name type="scientific">Cytobacillus firmus DS1</name>
    <dbReference type="NCBI Taxonomy" id="1307436"/>
    <lineage>
        <taxon>Bacteria</taxon>
        <taxon>Bacillati</taxon>
        <taxon>Bacillota</taxon>
        <taxon>Bacilli</taxon>
        <taxon>Bacillales</taxon>
        <taxon>Bacillaceae</taxon>
        <taxon>Cytobacillus</taxon>
    </lineage>
</organism>
<evidence type="ECO:0000313" key="1">
    <source>
        <dbReference type="EMBL" id="EWG08895.1"/>
    </source>
</evidence>
<dbReference type="OrthoDB" id="395750at2"/>
<dbReference type="NCBIfam" id="TIGR01537">
    <property type="entry name" value="portal_HK97"/>
    <property type="match status" value="1"/>
</dbReference>
<dbReference type="RefSeq" id="WP_152539721.1">
    <property type="nucleotide sequence ID" value="NZ_APVL01000027.1"/>
</dbReference>
<gene>
    <name evidence="1" type="ORF">PBF_22063</name>
</gene>
<name>W7KN45_CYTFI</name>
<dbReference type="eggNOG" id="COG4695">
    <property type="taxonomic scope" value="Bacteria"/>
</dbReference>
<proteinExistence type="predicted"/>
<dbReference type="AlphaFoldDB" id="W7KN45"/>
<comment type="caution">
    <text evidence="1">The sequence shown here is derived from an EMBL/GenBank/DDBJ whole genome shotgun (WGS) entry which is preliminary data.</text>
</comment>
<dbReference type="Pfam" id="PF04860">
    <property type="entry name" value="Phage_portal"/>
    <property type="match status" value="1"/>
</dbReference>
<reference evidence="2" key="1">
    <citation type="submission" date="2013-03" db="EMBL/GenBank/DDBJ databases">
        <title>Draft genome sequence of Bacillus firmus DS1.</title>
        <authorList>
            <person name="Peng D."/>
            <person name="Zhu L."/>
            <person name="Sun M."/>
        </authorList>
    </citation>
    <scope>NUCLEOTIDE SEQUENCE [LARGE SCALE GENOMIC DNA]</scope>
    <source>
        <strain evidence="2">DS1</strain>
    </source>
</reference>
<dbReference type="EMBL" id="APVL01000027">
    <property type="protein sequence ID" value="EWG08895.1"/>
    <property type="molecule type" value="Genomic_DNA"/>
</dbReference>
<sequence length="386" mass="44353">MGWTDMFKGLLFKDGTLTGYEINLDLILEYQYKKLAVETCIDLIANAISTCEFQTFEKGVQVRKNNYYLFNVSPNQNQNSSEFLHELVHHLCYDNECLVIMQDGMLYVADDYETVEYAMKENYYKNVQVGEFTFNKNFRESEVLHFKLSDENIRKVIDLLYESYGKILSSAMGIYKRANAKRFLVKGKFLKSHNEKEQEAANELFNRQFKAWLEADKAGAMMHIGDNVALEDMSGNGKGGNPVANSRDIRALVDDIFDFTALGFHVPKALLKGDLADIEKQVDSFLMFCIKPIANLLNAEFNRKIFEKEEYLQRSYIKIDTSKIKILDIVNLATAADKFFAIGVNSINDNLELLGREPLNEDWADKRFVTKNYQMVEDVESLEGGE</sequence>